<accession>A0A3L9ZY37</accession>
<protein>
    <submittedName>
        <fullName evidence="1">Uncharacterized protein DUF4292</fullName>
    </submittedName>
</protein>
<evidence type="ECO:0000313" key="1">
    <source>
        <dbReference type="EMBL" id="RMA77064.1"/>
    </source>
</evidence>
<dbReference type="EMBL" id="REFH01000008">
    <property type="protein sequence ID" value="RMA77064.1"/>
    <property type="molecule type" value="Genomic_DNA"/>
</dbReference>
<proteinExistence type="predicted"/>
<keyword evidence="2" id="KW-1185">Reference proteome</keyword>
<evidence type="ECO:0000313" key="2">
    <source>
        <dbReference type="Proteomes" id="UP000280368"/>
    </source>
</evidence>
<name>A0A3L9ZY37_9FLAO</name>
<gene>
    <name evidence="1" type="ORF">BC961_1050</name>
</gene>
<organism evidence="1 2">
    <name type="scientific">Flavobacterium weaverense</name>
    <dbReference type="NCBI Taxonomy" id="271156"/>
    <lineage>
        <taxon>Bacteria</taxon>
        <taxon>Pseudomonadati</taxon>
        <taxon>Bacteroidota</taxon>
        <taxon>Flavobacteriia</taxon>
        <taxon>Flavobacteriales</taxon>
        <taxon>Flavobacteriaceae</taxon>
        <taxon>Flavobacterium</taxon>
    </lineage>
</organism>
<dbReference type="Proteomes" id="UP000280368">
    <property type="component" value="Unassembled WGS sequence"/>
</dbReference>
<dbReference type="PROSITE" id="PS51257">
    <property type="entry name" value="PROKAR_LIPOPROTEIN"/>
    <property type="match status" value="1"/>
</dbReference>
<comment type="caution">
    <text evidence="1">The sequence shown here is derived from an EMBL/GenBank/DDBJ whole genome shotgun (WGS) entry which is preliminary data.</text>
</comment>
<dbReference type="AlphaFoldDB" id="A0A3L9ZY37"/>
<sequence length="271" mass="30738">MIKNKIVNGTVRALVLCVATSLTFMSCKTKAIAVSASNETVKEANYMSAKKIIEKHYDNKIQFSTLYIKSNARYADDKQTQNVTAEIKIKKDEQILVSIRFLGITMAKALITPTAVNYYEKIGGKYFEGDFSSLSQWLGTDLDYGKIQNMLLGEAIDDLTKGKYLESLLEQTYKLDDASNKNTKKSFFLDANRFLVEKQEITQTAEERMIKVAYADSKVYDQAILPSKILINTIQKKGNTEINLEYNSVSFNEELSFPYSVPKGYKRIIIK</sequence>
<dbReference type="RefSeq" id="WP_245980815.1">
    <property type="nucleotide sequence ID" value="NZ_CBCSGA010000001.1"/>
</dbReference>
<dbReference type="Pfam" id="PF14125">
    <property type="entry name" value="DUF4292"/>
    <property type="match status" value="1"/>
</dbReference>
<reference evidence="1 2" key="1">
    <citation type="submission" date="2018-10" db="EMBL/GenBank/DDBJ databases">
        <title>Genomic Encyclopedia of Archaeal and Bacterial Type Strains, Phase II (KMG-II): from individual species to whole genera.</title>
        <authorList>
            <person name="Goeker M."/>
        </authorList>
    </citation>
    <scope>NUCLEOTIDE SEQUENCE [LARGE SCALE GENOMIC DNA]</scope>
    <source>
        <strain evidence="1 2">DSM 19727</strain>
    </source>
</reference>
<dbReference type="InterPro" id="IPR025634">
    <property type="entry name" value="DUF4292"/>
</dbReference>
<dbReference type="Gene3D" id="2.50.20.10">
    <property type="entry name" value="Lipoprotein localisation LolA/LolB/LppX"/>
    <property type="match status" value="1"/>
</dbReference>